<dbReference type="Pfam" id="PF13671">
    <property type="entry name" value="AAA_33"/>
    <property type="match status" value="1"/>
</dbReference>
<dbReference type="SUPFAM" id="SSF56300">
    <property type="entry name" value="Metallo-dependent phosphatases"/>
    <property type="match status" value="1"/>
</dbReference>
<dbReference type="PANTHER" id="PTHR42850:SF4">
    <property type="entry name" value="ZINC-DEPENDENT ENDOPOLYPHOSPHATASE"/>
    <property type="match status" value="1"/>
</dbReference>
<dbReference type="Pfam" id="PF09511">
    <property type="entry name" value="RNA_lig_T4_1"/>
    <property type="match status" value="1"/>
</dbReference>
<keyword evidence="4" id="KW-1185">Reference proteome</keyword>
<dbReference type="Proteomes" id="UP000276738">
    <property type="component" value="Segment"/>
</dbReference>
<dbReference type="GeneID" id="55005613"/>
<sequence length="801" mass="91933">MRVIYCTVGMPASGKSTFLKHSPLKDYVVATDELRKLVSTPQINYTPDTDAITIGLNNDINKKVWDMTYTLVEDRMKNGETIAVDATFLFKSPFSTIKKLCKLYNYRLITIDFINTGLTFEQLLDRNNNIDRVQEHKDVSYDTMKKFWNRQQNITVPNNWNMIKPEELEQSLAWHCSNVDNYKQVIVIGDIHSGYTVLTAALKDNDPIDNPDKLYVFLGDYLDRGTKPAETFKWLYERKDLPNVVLLRGNHEYHLEHHYQGLPITNAGSRKETIPALYKAGITKEDIRKFVRKLQDVYYIEYHGQKYLFSHAGVPTTPEFLKTTTGNPLFVDTKIGLEEINLLDESVFTKGIGGFKINLEQYNHDYNNGVDYPIQIHGHRNVQLNKAKWGNTINLEQQVDTGGNLAMVVLTGDKHEIKLVKNNDFDYAYATDKADIDLNSLSNEQVKDIMERTKGIRQKRDASGLTANNFTPEVFYGDNFNKFSVTARGLFTDSNGDVQLRGFNKFFVLDQRPETKLTAVLKNAKYPVVAAKKYDGHLSLLGWYDGKPRMFTKSGSTNLAKVDWHNFSRYLHDIDRYTFMEDWLKLHQNKTILMESLNEAEDAHLVDTHGKVGFRLLEVIENKYEPTGGRNFTDTNLLTALLGETDKCYFKMAERYEIANDRELMELINSSKQTNLNLPDTGYYQGINPTTFEGWVLTFADGFKVKVKNAYFLAIKEVRSKLEVALDNPMYYSDATNWDNLIERSYNAQSKKMLKAVTDIVTNDGLIEIGKHRDKMNNLDLIKALKAVGLDHDKIVEIISD</sequence>
<keyword evidence="3" id="KW-0436">Ligase</keyword>
<dbReference type="GO" id="GO:0110154">
    <property type="term" value="P:RNA decapping"/>
    <property type="evidence" value="ECO:0007669"/>
    <property type="project" value="TreeGrafter"/>
</dbReference>
<dbReference type="Gene3D" id="3.40.50.300">
    <property type="entry name" value="P-loop containing nucleotide triphosphate hydrolases"/>
    <property type="match status" value="1"/>
</dbReference>
<organism evidence="3 4">
    <name type="scientific">Lactobacillus phage Bromius</name>
    <dbReference type="NCBI Taxonomy" id="2315485"/>
    <lineage>
        <taxon>Viruses</taxon>
        <taxon>Duplodnaviria</taxon>
        <taxon>Heunggongvirae</taxon>
        <taxon>Uroviricota</taxon>
        <taxon>Caudoviricetes</taxon>
        <taxon>Herelleviridae</taxon>
        <taxon>Harbinvirus</taxon>
        <taxon>Harbinvirus bromius</taxon>
    </lineage>
</organism>
<evidence type="ECO:0000313" key="3">
    <source>
        <dbReference type="EMBL" id="AYH92324.1"/>
    </source>
</evidence>
<dbReference type="Gene3D" id="3.60.21.10">
    <property type="match status" value="1"/>
</dbReference>
<protein>
    <submittedName>
        <fullName evidence="3">RNA ligase</fullName>
    </submittedName>
</protein>
<proteinExistence type="predicted"/>
<dbReference type="InterPro" id="IPR050126">
    <property type="entry name" value="Ap4A_hydrolase"/>
</dbReference>
<dbReference type="RefSeq" id="YP_009814475.1">
    <property type="nucleotide sequence ID" value="NC_048085.1"/>
</dbReference>
<feature type="domain" description="T4 RNA ligase 1-like N-terminal" evidence="2">
    <location>
        <begin position="487"/>
        <end position="712"/>
    </location>
</feature>
<name>A0A3Q8HX93_9CAUD</name>
<dbReference type="Pfam" id="PF00149">
    <property type="entry name" value="Metallophos"/>
    <property type="match status" value="1"/>
</dbReference>
<dbReference type="GO" id="GO:0016874">
    <property type="term" value="F:ligase activity"/>
    <property type="evidence" value="ECO:0007669"/>
    <property type="project" value="UniProtKB-KW"/>
</dbReference>
<dbReference type="GO" id="GO:0008803">
    <property type="term" value="F:bis(5'-nucleosyl)-tetraphosphatase (symmetrical) activity"/>
    <property type="evidence" value="ECO:0007669"/>
    <property type="project" value="TreeGrafter"/>
</dbReference>
<dbReference type="InterPro" id="IPR019039">
    <property type="entry name" value="T4-Rnl1-like_N"/>
</dbReference>
<dbReference type="GO" id="GO:0016791">
    <property type="term" value="F:phosphatase activity"/>
    <property type="evidence" value="ECO:0007669"/>
    <property type="project" value="TreeGrafter"/>
</dbReference>
<feature type="domain" description="Calcineurin-like phosphoesterase" evidence="1">
    <location>
        <begin position="185"/>
        <end position="383"/>
    </location>
</feature>
<dbReference type="InterPro" id="IPR027417">
    <property type="entry name" value="P-loop_NTPase"/>
</dbReference>
<reference evidence="3 4" key="1">
    <citation type="submission" date="2018-08" db="EMBL/GenBank/DDBJ databases">
        <title>Lactobacillus phages that infect wine-derived L. plantarum strains.</title>
        <authorList>
            <person name="Kyrkou I."/>
            <person name="Byth Carstens A."/>
            <person name="Ellegaard-Jensen L."/>
            <person name="Kot W."/>
            <person name="Hestbjerg Hansen L."/>
        </authorList>
    </citation>
    <scope>NUCLEOTIDE SEQUENCE [LARGE SCALE GENOMIC DNA]</scope>
</reference>
<evidence type="ECO:0000259" key="2">
    <source>
        <dbReference type="Pfam" id="PF09511"/>
    </source>
</evidence>
<dbReference type="SUPFAM" id="SSF52540">
    <property type="entry name" value="P-loop containing nucleoside triphosphate hydrolases"/>
    <property type="match status" value="1"/>
</dbReference>
<dbReference type="KEGG" id="vg:55005613"/>
<dbReference type="InterPro" id="IPR004843">
    <property type="entry name" value="Calcineurin-like_PHP"/>
</dbReference>
<dbReference type="InterPro" id="IPR029052">
    <property type="entry name" value="Metallo-depent_PP-like"/>
</dbReference>
<evidence type="ECO:0000313" key="4">
    <source>
        <dbReference type="Proteomes" id="UP000276738"/>
    </source>
</evidence>
<dbReference type="PANTHER" id="PTHR42850">
    <property type="entry name" value="METALLOPHOSPHOESTERASE"/>
    <property type="match status" value="1"/>
</dbReference>
<dbReference type="EMBL" id="MH809531">
    <property type="protein sequence ID" value="AYH92324.1"/>
    <property type="molecule type" value="Genomic_DNA"/>
</dbReference>
<accession>A0A3Q8HX93</accession>
<evidence type="ECO:0000259" key="1">
    <source>
        <dbReference type="Pfam" id="PF00149"/>
    </source>
</evidence>